<dbReference type="AlphaFoldDB" id="A0A917TP48"/>
<gene>
    <name evidence="2" type="ORF">GCM10007977_035720</name>
</gene>
<reference evidence="2" key="1">
    <citation type="journal article" date="2014" name="Int. J. Syst. Evol. Microbiol.">
        <title>Complete genome sequence of Corynebacterium casei LMG S-19264T (=DSM 44701T), isolated from a smear-ripened cheese.</title>
        <authorList>
            <consortium name="US DOE Joint Genome Institute (JGI-PGF)"/>
            <person name="Walter F."/>
            <person name="Albersmeier A."/>
            <person name="Kalinowski J."/>
            <person name="Ruckert C."/>
        </authorList>
    </citation>
    <scope>NUCLEOTIDE SEQUENCE</scope>
    <source>
        <strain evidence="2">JCM 19831</strain>
    </source>
</reference>
<evidence type="ECO:0000313" key="3">
    <source>
        <dbReference type="Proteomes" id="UP000642070"/>
    </source>
</evidence>
<feature type="region of interest" description="Disordered" evidence="1">
    <location>
        <begin position="44"/>
        <end position="70"/>
    </location>
</feature>
<comment type="caution">
    <text evidence="2">The sequence shown here is derived from an EMBL/GenBank/DDBJ whole genome shotgun (WGS) entry which is preliminary data.</text>
</comment>
<evidence type="ECO:0000313" key="2">
    <source>
        <dbReference type="EMBL" id="GGM31330.1"/>
    </source>
</evidence>
<reference evidence="2" key="2">
    <citation type="submission" date="2020-09" db="EMBL/GenBank/DDBJ databases">
        <authorList>
            <person name="Sun Q."/>
            <person name="Ohkuma M."/>
        </authorList>
    </citation>
    <scope>NUCLEOTIDE SEQUENCE</scope>
    <source>
        <strain evidence="2">JCM 19831</strain>
    </source>
</reference>
<evidence type="ECO:0000256" key="1">
    <source>
        <dbReference type="SAM" id="MobiDB-lite"/>
    </source>
</evidence>
<dbReference type="RefSeq" id="WP_190250970.1">
    <property type="nucleotide sequence ID" value="NZ_BMPI01000015.1"/>
</dbReference>
<accession>A0A917TP48</accession>
<proteinExistence type="predicted"/>
<protein>
    <submittedName>
        <fullName evidence="2">Uncharacterized protein</fullName>
    </submittedName>
</protein>
<dbReference type="EMBL" id="BMPI01000015">
    <property type="protein sequence ID" value="GGM31330.1"/>
    <property type="molecule type" value="Genomic_DNA"/>
</dbReference>
<organism evidence="2 3">
    <name type="scientific">Dactylosporangium sucinum</name>
    <dbReference type="NCBI Taxonomy" id="1424081"/>
    <lineage>
        <taxon>Bacteria</taxon>
        <taxon>Bacillati</taxon>
        <taxon>Actinomycetota</taxon>
        <taxon>Actinomycetes</taxon>
        <taxon>Micromonosporales</taxon>
        <taxon>Micromonosporaceae</taxon>
        <taxon>Dactylosporangium</taxon>
    </lineage>
</organism>
<dbReference type="Proteomes" id="UP000642070">
    <property type="component" value="Unassembled WGS sequence"/>
</dbReference>
<keyword evidence="3" id="KW-1185">Reference proteome</keyword>
<sequence>MSDYDPGFEYGHAEAGAEHAELDHLQQAEGSEADYNSQFNVYEQDTEHAESTDFQQGRSVEFDSPDGTHYEEQEFTNYSHDQYDSEHVFAAEGSESSHEAQFSELDALRQQLDSSFQEATHIEGGDGHSITSK</sequence>
<name>A0A917TP48_9ACTN</name>